<accession>A0A840DC89</accession>
<dbReference type="InterPro" id="IPR036324">
    <property type="entry name" value="Mn/Fe_SOD_N_sf"/>
</dbReference>
<evidence type="ECO:0000256" key="6">
    <source>
        <dbReference type="RuleBase" id="RU000414"/>
    </source>
</evidence>
<dbReference type="Gene3D" id="1.10.287.990">
    <property type="entry name" value="Fe,Mn superoxide dismutase (SOD) domain"/>
    <property type="match status" value="1"/>
</dbReference>
<proteinExistence type="inferred from homology"/>
<comment type="caution">
    <text evidence="9">The sequence shown here is derived from an EMBL/GenBank/DDBJ whole genome shotgun (WGS) entry which is preliminary data.</text>
</comment>
<organism evidence="9 10">
    <name type="scientific">Salinibacter ruber</name>
    <dbReference type="NCBI Taxonomy" id="146919"/>
    <lineage>
        <taxon>Bacteria</taxon>
        <taxon>Pseudomonadati</taxon>
        <taxon>Rhodothermota</taxon>
        <taxon>Rhodothermia</taxon>
        <taxon>Rhodothermales</taxon>
        <taxon>Salinibacteraceae</taxon>
        <taxon>Salinibacter</taxon>
    </lineage>
</organism>
<dbReference type="InterPro" id="IPR036314">
    <property type="entry name" value="SOD_C_sf"/>
</dbReference>
<dbReference type="GO" id="GO:0005737">
    <property type="term" value="C:cytoplasm"/>
    <property type="evidence" value="ECO:0007669"/>
    <property type="project" value="TreeGrafter"/>
</dbReference>
<dbReference type="Proteomes" id="UP001155057">
    <property type="component" value="Unassembled WGS sequence"/>
</dbReference>
<dbReference type="SUPFAM" id="SSF54719">
    <property type="entry name" value="Fe,Mn superoxide dismutase (SOD), C-terminal domain"/>
    <property type="match status" value="1"/>
</dbReference>
<dbReference type="SMR" id="A0A840DC89"/>
<feature type="binding site" evidence="5">
    <location>
        <position position="82"/>
    </location>
    <ligand>
        <name>Mn(2+)</name>
        <dbReference type="ChEBI" id="CHEBI:29035"/>
    </ligand>
</feature>
<dbReference type="GO" id="GO:0030145">
    <property type="term" value="F:manganese ion binding"/>
    <property type="evidence" value="ECO:0007669"/>
    <property type="project" value="UniProtKB-ARBA"/>
</dbReference>
<sequence length="205" mass="22975">MAFDLPDLPYDYDALEPHIDEQTMRIHHDKHHAGYTRKLNNALEGHDDLQEHSIEELLAGLDTLPTDVQTPVRQNGGGFYNHRLFWNVMSPDGGGTPDGDLADAIHDAFGSYEDFKDAFADAATGQFGSGWGWLVAQPNGDVTVTSTPNQDNPLLEGHTPILGIDVWEHSYYLNYQNERGTYVDEWWNVVDWDAVGENYDEIVGA</sequence>
<dbReference type="PIRSF" id="PIRSF000349">
    <property type="entry name" value="SODismutase"/>
    <property type="match status" value="1"/>
</dbReference>
<evidence type="ECO:0000256" key="4">
    <source>
        <dbReference type="ARBA" id="ARBA00023002"/>
    </source>
</evidence>
<comment type="catalytic activity">
    <reaction evidence="6">
        <text>2 superoxide + 2 H(+) = H2O2 + O2</text>
        <dbReference type="Rhea" id="RHEA:20696"/>
        <dbReference type="ChEBI" id="CHEBI:15378"/>
        <dbReference type="ChEBI" id="CHEBI:15379"/>
        <dbReference type="ChEBI" id="CHEBI:16240"/>
        <dbReference type="ChEBI" id="CHEBI:18421"/>
        <dbReference type="EC" id="1.15.1.1"/>
    </reaction>
</comment>
<dbReference type="Pfam" id="PF00081">
    <property type="entry name" value="Sod_Fe_N"/>
    <property type="match status" value="1"/>
</dbReference>
<dbReference type="FunFam" id="3.55.40.20:FF:000001">
    <property type="entry name" value="Superoxide dismutase"/>
    <property type="match status" value="1"/>
</dbReference>
<feature type="domain" description="Manganese/iron superoxide dismutase C-terminal" evidence="8">
    <location>
        <begin position="97"/>
        <end position="197"/>
    </location>
</feature>
<gene>
    <name evidence="9" type="ORF">GGP61_000868</name>
</gene>
<feature type="binding site" evidence="5">
    <location>
        <position position="165"/>
    </location>
    <ligand>
        <name>Mn(2+)</name>
        <dbReference type="ChEBI" id="CHEBI:29035"/>
    </ligand>
</feature>
<dbReference type="SUPFAM" id="SSF46609">
    <property type="entry name" value="Fe,Mn superoxide dismutase (SOD), N-terminal domain"/>
    <property type="match status" value="1"/>
</dbReference>
<dbReference type="PROSITE" id="PS00088">
    <property type="entry name" value="SOD_MN"/>
    <property type="match status" value="1"/>
</dbReference>
<dbReference type="InterPro" id="IPR019831">
    <property type="entry name" value="Mn/Fe_SOD_N"/>
</dbReference>
<feature type="domain" description="Manganese/iron superoxide dismutase N-terminal" evidence="7">
    <location>
        <begin position="3"/>
        <end position="90"/>
    </location>
</feature>
<dbReference type="PRINTS" id="PR01703">
    <property type="entry name" value="MNSODISMTASE"/>
</dbReference>
<feature type="binding site" evidence="5">
    <location>
        <position position="169"/>
    </location>
    <ligand>
        <name>Mn(2+)</name>
        <dbReference type="ChEBI" id="CHEBI:29035"/>
    </ligand>
</feature>
<dbReference type="PANTHER" id="PTHR43595">
    <property type="entry name" value="37S RIBOSOMAL PROTEIN S26, MITOCHONDRIAL"/>
    <property type="match status" value="1"/>
</dbReference>
<dbReference type="Pfam" id="PF02777">
    <property type="entry name" value="Sod_Fe_C"/>
    <property type="match status" value="1"/>
</dbReference>
<evidence type="ECO:0000313" key="9">
    <source>
        <dbReference type="EMBL" id="MCS3709273.1"/>
    </source>
</evidence>
<comment type="function">
    <text evidence="6">Destroys radicals which are normally produced within the cells and which are toxic to biological systems.</text>
</comment>
<evidence type="ECO:0000256" key="2">
    <source>
        <dbReference type="ARBA" id="ARBA00012682"/>
    </source>
</evidence>
<dbReference type="GO" id="GO:0004784">
    <property type="term" value="F:superoxide dismutase activity"/>
    <property type="evidence" value="ECO:0007669"/>
    <property type="project" value="UniProtKB-EC"/>
</dbReference>
<dbReference type="Gene3D" id="3.55.40.20">
    <property type="entry name" value="Iron/manganese superoxide dismutase, C-terminal domain"/>
    <property type="match status" value="1"/>
</dbReference>
<evidence type="ECO:0000313" key="10">
    <source>
        <dbReference type="Proteomes" id="UP001155057"/>
    </source>
</evidence>
<dbReference type="InterPro" id="IPR001189">
    <property type="entry name" value="Mn/Fe_SOD"/>
</dbReference>
<dbReference type="EC" id="1.15.1.1" evidence="2 6"/>
<evidence type="ECO:0000259" key="8">
    <source>
        <dbReference type="Pfam" id="PF02777"/>
    </source>
</evidence>
<feature type="binding site" evidence="5">
    <location>
        <position position="27"/>
    </location>
    <ligand>
        <name>Mn(2+)</name>
        <dbReference type="ChEBI" id="CHEBI:29035"/>
    </ligand>
</feature>
<keyword evidence="4 6" id="KW-0560">Oxidoreductase</keyword>
<evidence type="ECO:0000256" key="5">
    <source>
        <dbReference type="PIRSR" id="PIRSR000349-1"/>
    </source>
</evidence>
<evidence type="ECO:0000256" key="1">
    <source>
        <dbReference type="ARBA" id="ARBA00008714"/>
    </source>
</evidence>
<dbReference type="RefSeq" id="WP_011404468.1">
    <property type="nucleotide sequence ID" value="NZ_CALTSF010000006.1"/>
</dbReference>
<evidence type="ECO:0000256" key="3">
    <source>
        <dbReference type="ARBA" id="ARBA00022723"/>
    </source>
</evidence>
<dbReference type="PANTHER" id="PTHR43595:SF2">
    <property type="entry name" value="SMALL RIBOSOMAL SUBUNIT PROTEIN MS42"/>
    <property type="match status" value="1"/>
</dbReference>
<dbReference type="AlphaFoldDB" id="A0A840DC89"/>
<evidence type="ECO:0000259" key="7">
    <source>
        <dbReference type="Pfam" id="PF00081"/>
    </source>
</evidence>
<keyword evidence="3 5" id="KW-0479">Metal-binding</keyword>
<dbReference type="InterPro" id="IPR019833">
    <property type="entry name" value="Mn/Fe_SOD_BS"/>
</dbReference>
<protein>
    <recommendedName>
        <fullName evidence="2 6">Superoxide dismutase</fullName>
        <ecNumber evidence="2 6">1.15.1.1</ecNumber>
    </recommendedName>
</protein>
<name>A0A840DC89_9BACT</name>
<dbReference type="InterPro" id="IPR019832">
    <property type="entry name" value="Mn/Fe_SOD_C"/>
</dbReference>
<dbReference type="EMBL" id="JANUAE010000002">
    <property type="protein sequence ID" value="MCS3709273.1"/>
    <property type="molecule type" value="Genomic_DNA"/>
</dbReference>
<comment type="similarity">
    <text evidence="1 6">Belongs to the iron/manganese superoxide dismutase family.</text>
</comment>
<dbReference type="FunFam" id="1.10.287.990:FF:000001">
    <property type="entry name" value="Superoxide dismutase"/>
    <property type="match status" value="1"/>
</dbReference>
<reference evidence="9" key="1">
    <citation type="submission" date="2022-08" db="EMBL/GenBank/DDBJ databases">
        <title>Genomic Encyclopedia of Type Strains, Phase V (KMG-V): Genome sequencing to study the core and pangenomes of soil and plant-associated prokaryotes.</title>
        <authorList>
            <person name="Whitman W."/>
        </authorList>
    </citation>
    <scope>NUCLEOTIDE SEQUENCE</scope>
    <source>
        <strain evidence="9">SP3049</strain>
    </source>
</reference>